<evidence type="ECO:0000256" key="2">
    <source>
        <dbReference type="SAM" id="SignalP"/>
    </source>
</evidence>
<comment type="caution">
    <text evidence="4">The sequence shown here is derived from an EMBL/GenBank/DDBJ whole genome shotgun (WGS) entry which is preliminary data.</text>
</comment>
<evidence type="ECO:0000313" key="5">
    <source>
        <dbReference type="Proteomes" id="UP000474778"/>
    </source>
</evidence>
<dbReference type="Gene3D" id="3.60.21.10">
    <property type="match status" value="1"/>
</dbReference>
<dbReference type="InterPro" id="IPR029052">
    <property type="entry name" value="Metallo-depent_PP-like"/>
</dbReference>
<organism evidence="4 5">
    <name type="scientific">Shewanella insulae</name>
    <dbReference type="NCBI Taxonomy" id="2681496"/>
    <lineage>
        <taxon>Bacteria</taxon>
        <taxon>Pseudomonadati</taxon>
        <taxon>Pseudomonadota</taxon>
        <taxon>Gammaproteobacteria</taxon>
        <taxon>Alteromonadales</taxon>
        <taxon>Shewanellaceae</taxon>
        <taxon>Shewanella</taxon>
    </lineage>
</organism>
<reference evidence="4 5" key="1">
    <citation type="submission" date="2019-12" db="EMBL/GenBank/DDBJ databases">
        <title>Shewanella insulae sp. nov., isolated from a tidal flat.</title>
        <authorList>
            <person name="Yoon J.-H."/>
        </authorList>
    </citation>
    <scope>NUCLEOTIDE SEQUENCE [LARGE SCALE GENOMIC DNA]</scope>
    <source>
        <strain evidence="4 5">JBTF-M18</strain>
    </source>
</reference>
<gene>
    <name evidence="4" type="ORF">GNT65_05695</name>
</gene>
<sequence>MPVDSTLKAASLCLTGILALQAPTVQAQTEQDTNAETQASTNSRISDGPYLFLNPKAERADWICKGEHKQTRVNQGKLSRPEHCGQLPEPSLNPQAKEVLADEYQGVDKIVALSDVHGQYEVLIQLLRQHKIIDQKNNWAFGKGHMVMTGDMFDRGPRVNEVLWFMYKLDKQAKAAGGQLHLLMGNHEQMVMRGDLRYVNDKYQTASRLLDRSYDALYGQDSELGQWLRSKHTIVKINDTLFLHGGISQEWVDRELTLAKANRLYRENIDKSKAELKQDEQLNFLFFGNGPTWYRGYFKPDFDIQELANILDYFKIKRIVVGHTSQTRVLGLFDNRVVAIDSSIKKGLSGELLLIEKDQLIRGQYDGTQTRL</sequence>
<feature type="domain" description="Calcineurin-like phosphoesterase" evidence="3">
    <location>
        <begin position="109"/>
        <end position="324"/>
    </location>
</feature>
<dbReference type="GO" id="GO:0016787">
    <property type="term" value="F:hydrolase activity"/>
    <property type="evidence" value="ECO:0007669"/>
    <property type="project" value="InterPro"/>
</dbReference>
<proteinExistence type="predicted"/>
<name>A0A6L7HV10_9GAMM</name>
<feature type="chain" id="PRO_5026942704" evidence="2">
    <location>
        <begin position="28"/>
        <end position="372"/>
    </location>
</feature>
<feature type="compositionally biased region" description="Polar residues" evidence="1">
    <location>
        <begin position="28"/>
        <end position="45"/>
    </location>
</feature>
<dbReference type="InterPro" id="IPR004843">
    <property type="entry name" value="Calcineurin-like_PHP"/>
</dbReference>
<dbReference type="PANTHER" id="PTHR46546">
    <property type="entry name" value="SHEWANELLA-LIKE PROTEIN PHOSPHATASE 1"/>
    <property type="match status" value="1"/>
</dbReference>
<dbReference type="Proteomes" id="UP000474778">
    <property type="component" value="Unassembled WGS sequence"/>
</dbReference>
<dbReference type="Pfam" id="PF00149">
    <property type="entry name" value="Metallophos"/>
    <property type="match status" value="1"/>
</dbReference>
<dbReference type="SUPFAM" id="SSF56300">
    <property type="entry name" value="Metallo-dependent phosphatases"/>
    <property type="match status" value="1"/>
</dbReference>
<feature type="signal peptide" evidence="2">
    <location>
        <begin position="1"/>
        <end position="27"/>
    </location>
</feature>
<dbReference type="EMBL" id="WRPA01000003">
    <property type="protein sequence ID" value="MXR68167.1"/>
    <property type="molecule type" value="Genomic_DNA"/>
</dbReference>
<accession>A0A6L7HV10</accession>
<evidence type="ECO:0000313" key="4">
    <source>
        <dbReference type="EMBL" id="MXR68167.1"/>
    </source>
</evidence>
<dbReference type="RefSeq" id="WP_160794280.1">
    <property type="nucleotide sequence ID" value="NZ_WRPA01000003.1"/>
</dbReference>
<evidence type="ECO:0000259" key="3">
    <source>
        <dbReference type="Pfam" id="PF00149"/>
    </source>
</evidence>
<feature type="region of interest" description="Disordered" evidence="1">
    <location>
        <begin position="28"/>
        <end position="47"/>
    </location>
</feature>
<keyword evidence="2" id="KW-0732">Signal</keyword>
<evidence type="ECO:0000256" key="1">
    <source>
        <dbReference type="SAM" id="MobiDB-lite"/>
    </source>
</evidence>
<dbReference type="AlphaFoldDB" id="A0A6L7HV10"/>
<dbReference type="PANTHER" id="PTHR46546:SF4">
    <property type="entry name" value="SHEWANELLA-LIKE PROTEIN PHOSPHATASE 1"/>
    <property type="match status" value="1"/>
</dbReference>
<keyword evidence="5" id="KW-1185">Reference proteome</keyword>
<protein>
    <submittedName>
        <fullName evidence="4">Metallophosphoesterase</fullName>
    </submittedName>
</protein>